<evidence type="ECO:0000256" key="4">
    <source>
        <dbReference type="ARBA" id="ARBA00022741"/>
    </source>
</evidence>
<dbReference type="SMART" id="SM00382">
    <property type="entry name" value="AAA"/>
    <property type="match status" value="1"/>
</dbReference>
<feature type="domain" description="ABC transporter" evidence="6">
    <location>
        <begin position="2"/>
        <end position="246"/>
    </location>
</feature>
<keyword evidence="2" id="KW-0813">Transport</keyword>
<dbReference type="InterPro" id="IPR027417">
    <property type="entry name" value="P-loop_NTPase"/>
</dbReference>
<evidence type="ECO:0000256" key="1">
    <source>
        <dbReference type="ARBA" id="ARBA00005417"/>
    </source>
</evidence>
<dbReference type="Gene3D" id="3.40.50.300">
    <property type="entry name" value="P-loop containing nucleotide triphosphate hydrolases"/>
    <property type="match status" value="1"/>
</dbReference>
<organism evidence="7 8">
    <name type="scientific">Aureispira anguillae</name>
    <dbReference type="NCBI Taxonomy" id="2864201"/>
    <lineage>
        <taxon>Bacteria</taxon>
        <taxon>Pseudomonadati</taxon>
        <taxon>Bacteroidota</taxon>
        <taxon>Saprospiria</taxon>
        <taxon>Saprospirales</taxon>
        <taxon>Saprospiraceae</taxon>
        <taxon>Aureispira</taxon>
    </lineage>
</organism>
<sequence length="256" mass="28621">MIQVEQLSKQYKLTKQQQQELQIQTDSIFAVNNISFVCQPGRVFSLLGPNGAGKTTTLRMIATILKPSKGDVLVSGHSVVQESEAVRRKIGFLTGSTNLYDRLTPSEIVKYFADLYGMSKSEFKERKELLFEQLGINDFLKKRIGQLSTGMKQKVSIARSMIHNPDVVIFDEPTSGLDVITANSIIDLIKNCKQEGKTVIFSSHIMSEVDLLCDDLAIINKGKLIYNNTMDAYRQISSNQSLTETFIQLVNQSSNS</sequence>
<name>A0A915YIG0_9BACT</name>
<dbReference type="GO" id="GO:0016887">
    <property type="term" value="F:ATP hydrolysis activity"/>
    <property type="evidence" value="ECO:0007669"/>
    <property type="project" value="InterPro"/>
</dbReference>
<evidence type="ECO:0000256" key="2">
    <source>
        <dbReference type="ARBA" id="ARBA00022448"/>
    </source>
</evidence>
<dbReference type="GO" id="GO:0005524">
    <property type="term" value="F:ATP binding"/>
    <property type="evidence" value="ECO:0007669"/>
    <property type="project" value="UniProtKB-KW"/>
</dbReference>
<keyword evidence="4" id="KW-0547">Nucleotide-binding</keyword>
<reference evidence="7" key="1">
    <citation type="submission" date="2022-09" db="EMBL/GenBank/DDBJ databases">
        <title>Aureispira anguillicida sp. nov., isolated from Leptocephalus of Japanese eel Anguilla japonica.</title>
        <authorList>
            <person name="Yuasa K."/>
            <person name="Mekata T."/>
            <person name="Ikunari K."/>
        </authorList>
    </citation>
    <scope>NUCLEOTIDE SEQUENCE</scope>
    <source>
        <strain evidence="7">EL160426</strain>
    </source>
</reference>
<dbReference type="SUPFAM" id="SSF52540">
    <property type="entry name" value="P-loop containing nucleoside triphosphate hydrolases"/>
    <property type="match status" value="1"/>
</dbReference>
<evidence type="ECO:0000256" key="3">
    <source>
        <dbReference type="ARBA" id="ARBA00022458"/>
    </source>
</evidence>
<dbReference type="Proteomes" id="UP001060919">
    <property type="component" value="Chromosome"/>
</dbReference>
<keyword evidence="8" id="KW-1185">Reference proteome</keyword>
<dbReference type="InterPro" id="IPR003439">
    <property type="entry name" value="ABC_transporter-like_ATP-bd"/>
</dbReference>
<accession>A0A915YIG0</accession>
<dbReference type="PROSITE" id="PS50893">
    <property type="entry name" value="ABC_TRANSPORTER_2"/>
    <property type="match status" value="1"/>
</dbReference>
<dbReference type="InterPro" id="IPR003593">
    <property type="entry name" value="AAA+_ATPase"/>
</dbReference>
<proteinExistence type="inferred from homology"/>
<evidence type="ECO:0000313" key="7">
    <source>
        <dbReference type="EMBL" id="BDS13769.1"/>
    </source>
</evidence>
<dbReference type="PANTHER" id="PTHR42711:SF5">
    <property type="entry name" value="ABC TRANSPORTER ATP-BINDING PROTEIN NATA"/>
    <property type="match status" value="1"/>
</dbReference>
<comment type="similarity">
    <text evidence="1">Belongs to the ABC transporter superfamily.</text>
</comment>
<dbReference type="PANTHER" id="PTHR42711">
    <property type="entry name" value="ABC TRANSPORTER ATP-BINDING PROTEIN"/>
    <property type="match status" value="1"/>
</dbReference>
<dbReference type="AlphaFoldDB" id="A0A915YIG0"/>
<dbReference type="InterPro" id="IPR050763">
    <property type="entry name" value="ABC_transporter_ATP-binding"/>
</dbReference>
<protein>
    <submittedName>
        <fullName evidence="7">ATP-binding cassette domain-containing protein</fullName>
    </submittedName>
</protein>
<keyword evidence="5 7" id="KW-0067">ATP-binding</keyword>
<dbReference type="EMBL" id="AP026867">
    <property type="protein sequence ID" value="BDS13769.1"/>
    <property type="molecule type" value="Genomic_DNA"/>
</dbReference>
<evidence type="ECO:0000313" key="8">
    <source>
        <dbReference type="Proteomes" id="UP001060919"/>
    </source>
</evidence>
<dbReference type="KEGG" id="aup:AsAng_0045310"/>
<gene>
    <name evidence="7" type="ORF">AsAng_0045310</name>
</gene>
<dbReference type="RefSeq" id="WP_264789021.1">
    <property type="nucleotide sequence ID" value="NZ_AP026867.1"/>
</dbReference>
<evidence type="ECO:0000259" key="6">
    <source>
        <dbReference type="PROSITE" id="PS50893"/>
    </source>
</evidence>
<keyword evidence="3" id="KW-0536">Nodulation</keyword>
<dbReference type="Pfam" id="PF00005">
    <property type="entry name" value="ABC_tran"/>
    <property type="match status" value="1"/>
</dbReference>
<evidence type="ECO:0000256" key="5">
    <source>
        <dbReference type="ARBA" id="ARBA00022840"/>
    </source>
</evidence>